<dbReference type="AlphaFoldDB" id="A0A9W7BAM9"/>
<dbReference type="PANTHER" id="PTHR19353">
    <property type="entry name" value="FATTY ACID DESATURASE 2"/>
    <property type="match status" value="1"/>
</dbReference>
<feature type="transmembrane region" description="Helical" evidence="7">
    <location>
        <begin position="32"/>
        <end position="56"/>
    </location>
</feature>
<feature type="domain" description="TLC" evidence="8">
    <location>
        <begin position="63"/>
        <end position="263"/>
    </location>
</feature>
<evidence type="ECO:0000259" key="8">
    <source>
        <dbReference type="PROSITE" id="PS50922"/>
    </source>
</evidence>
<reference evidence="10" key="1">
    <citation type="journal article" date="2023" name="Commun. Biol.">
        <title>Genome analysis of Parmales, the sister group of diatoms, reveals the evolutionary specialization of diatoms from phago-mixotrophs to photoautotrophs.</title>
        <authorList>
            <person name="Ban H."/>
            <person name="Sato S."/>
            <person name="Yoshikawa S."/>
            <person name="Yamada K."/>
            <person name="Nakamura Y."/>
            <person name="Ichinomiya M."/>
            <person name="Sato N."/>
            <person name="Blanc-Mathieu R."/>
            <person name="Endo H."/>
            <person name="Kuwata A."/>
            <person name="Ogata H."/>
        </authorList>
    </citation>
    <scope>NUCLEOTIDE SEQUENCE [LARGE SCALE GENOMIC DNA]</scope>
    <source>
        <strain evidence="10">NIES 3699</strain>
    </source>
</reference>
<evidence type="ECO:0000256" key="5">
    <source>
        <dbReference type="PROSITE-ProRule" id="PRU00205"/>
    </source>
</evidence>
<dbReference type="PROSITE" id="PS50922">
    <property type="entry name" value="TLC"/>
    <property type="match status" value="1"/>
</dbReference>
<dbReference type="InterPro" id="IPR012171">
    <property type="entry name" value="Fatty_acid_desaturase"/>
</dbReference>
<comment type="caution">
    <text evidence="9">The sequence shown here is derived from an EMBL/GenBank/DDBJ whole genome shotgun (WGS) entry which is preliminary data.</text>
</comment>
<dbReference type="InterPro" id="IPR005804">
    <property type="entry name" value="FA_desaturase_dom"/>
</dbReference>
<feature type="transmembrane region" description="Helical" evidence="7">
    <location>
        <begin position="701"/>
        <end position="718"/>
    </location>
</feature>
<feature type="transmembrane region" description="Helical" evidence="7">
    <location>
        <begin position="110"/>
        <end position="129"/>
    </location>
</feature>
<dbReference type="InterPro" id="IPR006634">
    <property type="entry name" value="TLC-dom"/>
</dbReference>
<organism evidence="9 10">
    <name type="scientific">Triparma verrucosa</name>
    <dbReference type="NCBI Taxonomy" id="1606542"/>
    <lineage>
        <taxon>Eukaryota</taxon>
        <taxon>Sar</taxon>
        <taxon>Stramenopiles</taxon>
        <taxon>Ochrophyta</taxon>
        <taxon>Bolidophyceae</taxon>
        <taxon>Parmales</taxon>
        <taxon>Triparmaceae</taxon>
        <taxon>Triparma</taxon>
    </lineage>
</organism>
<accession>A0A9W7BAM9</accession>
<gene>
    <name evidence="9" type="ORF">TrVE_jg8008</name>
</gene>
<feature type="transmembrane region" description="Helical" evidence="7">
    <location>
        <begin position="515"/>
        <end position="531"/>
    </location>
</feature>
<feature type="transmembrane region" description="Helical" evidence="7">
    <location>
        <begin position="232"/>
        <end position="252"/>
    </location>
</feature>
<evidence type="ECO:0000256" key="1">
    <source>
        <dbReference type="ARBA" id="ARBA00004141"/>
    </source>
</evidence>
<dbReference type="GO" id="GO:0016717">
    <property type="term" value="F:oxidoreductase activity, acting on paired donors, with oxidation of a pair of donors resulting in the reduction of molecular oxygen to two molecules of water"/>
    <property type="evidence" value="ECO:0007669"/>
    <property type="project" value="TreeGrafter"/>
</dbReference>
<dbReference type="PANTHER" id="PTHR19353:SF15">
    <property type="entry name" value="CYTOCHROME B5 HEME-BINDING DOMAIN-CONTAINING PROTEIN"/>
    <property type="match status" value="1"/>
</dbReference>
<dbReference type="Pfam" id="PF00487">
    <property type="entry name" value="FA_desaturase"/>
    <property type="match status" value="1"/>
</dbReference>
<sequence>MMLLLTPELGEEVAKTSLPWEVRVSKADGYDYVFYTIAFCVVFQIIARQISLIVLGPNSPKRGVAPRVGTKLVSVLFDLIAVAGGLKELIAPEAAVLADPIYGYSSHSQFHFSLAAGYFAWAAVVTAIYRGSKLSILHHTICCLVYMFALTPFMHHIGNIYLLFQASSLVIDTRSVGKLLTNRSTTTNVTLKFIHPFVFVLTRILIGLPLSVVFVKDMKNLLASGEAHSDNVVYFFIAVNLLVNVLNIYWALGMALGRNEQPSCSINAEEKQASFNWMDIGFNVSFGTRETPHKRPRARGRKGNPSKDNTAPTFSAPVAIVGLCSVIAKSIHLDFLQDPNIIMDEVKKLDFTSFKTPALFSLGCYVFFKVFQSFGSKVFNEAGPGVIGADNKPHLYTRIRGIWYDLAGFDHPGGPVALYLANGRDGTALFESHHYLITHKQLYGVLNKYKVPENVAKDLKTIDERDDGAHYVWDKYEEDPFTLDIKKMIVDHFTPIAKARGISLREATKATPQRWFMIISLMAMFFASLPFYVAGHWWTLIATPQLAWIIIANYWHDGLHFSLSCDWRVNAVLPYLFPWLSSPWMWYHQHVIGHHAYTNVDHKDPDLAHAPQLMREHKSVKWRPAHKNQHGWGFYFVWSVAVGLGLQVLSDVRANLKGAYNNVVPYAKLDPARLYAHFLGRIFYVFSLFVWPYLAFPFWKALIWAVVPIATFSWSFMLNSQINHLTEHCAHASSPHFLKHQVITAQDFGEGRWWPTFFSGGLNMQVEHHMFPCVNHCHLKSLQPKVKALCEKHDVPYYMVSGYREALRTHLKHTEEMGVRPFSVGHEH</sequence>
<keyword evidence="4 5" id="KW-0472">Membrane</keyword>
<comment type="subcellular location">
    <subcellularLocation>
        <location evidence="1">Membrane</location>
        <topology evidence="1">Multi-pass membrane protein</topology>
    </subcellularLocation>
</comment>
<dbReference type="GO" id="GO:0016020">
    <property type="term" value="C:membrane"/>
    <property type="evidence" value="ECO:0007669"/>
    <property type="project" value="UniProtKB-SubCell"/>
</dbReference>
<keyword evidence="10" id="KW-1185">Reference proteome</keyword>
<feature type="transmembrane region" description="Helical" evidence="7">
    <location>
        <begin position="193"/>
        <end position="212"/>
    </location>
</feature>
<name>A0A9W7BAM9_9STRA</name>
<keyword evidence="3 7" id="KW-1133">Transmembrane helix</keyword>
<dbReference type="Proteomes" id="UP001165160">
    <property type="component" value="Unassembled WGS sequence"/>
</dbReference>
<feature type="transmembrane region" description="Helical" evidence="7">
    <location>
        <begin position="678"/>
        <end position="695"/>
    </location>
</feature>
<dbReference type="Gene3D" id="3.10.120.10">
    <property type="entry name" value="Cytochrome b5-like heme/steroid binding domain"/>
    <property type="match status" value="1"/>
</dbReference>
<proteinExistence type="predicted"/>
<dbReference type="EMBL" id="BRXX01000038">
    <property type="protein sequence ID" value="GMH84480.1"/>
    <property type="molecule type" value="Genomic_DNA"/>
</dbReference>
<keyword evidence="2 5" id="KW-0812">Transmembrane</keyword>
<evidence type="ECO:0000256" key="6">
    <source>
        <dbReference type="SAM" id="MobiDB-lite"/>
    </source>
</evidence>
<dbReference type="CDD" id="cd03506">
    <property type="entry name" value="Delta6-FADS-like"/>
    <property type="match status" value="1"/>
</dbReference>
<dbReference type="InterPro" id="IPR036400">
    <property type="entry name" value="Cyt_B5-like_heme/steroid_sf"/>
</dbReference>
<dbReference type="GO" id="GO:0006629">
    <property type="term" value="P:lipid metabolic process"/>
    <property type="evidence" value="ECO:0007669"/>
    <property type="project" value="InterPro"/>
</dbReference>
<evidence type="ECO:0000313" key="9">
    <source>
        <dbReference type="EMBL" id="GMH84480.1"/>
    </source>
</evidence>
<evidence type="ECO:0000256" key="3">
    <source>
        <dbReference type="ARBA" id="ARBA00022989"/>
    </source>
</evidence>
<feature type="transmembrane region" description="Helical" evidence="7">
    <location>
        <begin position="68"/>
        <end position="90"/>
    </location>
</feature>
<dbReference type="SUPFAM" id="SSF55856">
    <property type="entry name" value="Cytochrome b5-like heme/steroid binding domain"/>
    <property type="match status" value="1"/>
</dbReference>
<feature type="transmembrane region" description="Helical" evidence="7">
    <location>
        <begin position="136"/>
        <end position="154"/>
    </location>
</feature>
<feature type="compositionally biased region" description="Basic residues" evidence="6">
    <location>
        <begin position="292"/>
        <end position="304"/>
    </location>
</feature>
<evidence type="ECO:0000256" key="4">
    <source>
        <dbReference type="ARBA" id="ARBA00023136"/>
    </source>
</evidence>
<evidence type="ECO:0000313" key="10">
    <source>
        <dbReference type="Proteomes" id="UP001165160"/>
    </source>
</evidence>
<protein>
    <recommendedName>
        <fullName evidence="8">TLC domain-containing protein</fullName>
    </recommendedName>
</protein>
<evidence type="ECO:0000256" key="2">
    <source>
        <dbReference type="ARBA" id="ARBA00022692"/>
    </source>
</evidence>
<feature type="transmembrane region" description="Helical" evidence="7">
    <location>
        <begin position="632"/>
        <end position="649"/>
    </location>
</feature>
<dbReference type="SMART" id="SM00724">
    <property type="entry name" value="TLC"/>
    <property type="match status" value="1"/>
</dbReference>
<feature type="region of interest" description="Disordered" evidence="6">
    <location>
        <begin position="288"/>
        <end position="311"/>
    </location>
</feature>
<evidence type="ECO:0000256" key="7">
    <source>
        <dbReference type="SAM" id="Phobius"/>
    </source>
</evidence>